<keyword evidence="4" id="KW-0479">Metal-binding</keyword>
<gene>
    <name evidence="9" type="ORF">G7Y89_g4774</name>
</gene>
<keyword evidence="8" id="KW-0812">Transmembrane</keyword>
<dbReference type="Gene3D" id="1.10.630.10">
    <property type="entry name" value="Cytochrome P450"/>
    <property type="match status" value="1"/>
</dbReference>
<dbReference type="InterPro" id="IPR047146">
    <property type="entry name" value="Cyt_P450_E_CYP52_fungi"/>
</dbReference>
<accession>A0A8H4W6C3</accession>
<evidence type="ECO:0008006" key="11">
    <source>
        <dbReference type="Google" id="ProtNLM"/>
    </source>
</evidence>
<dbReference type="Proteomes" id="UP000566819">
    <property type="component" value="Unassembled WGS sequence"/>
</dbReference>
<keyword evidence="10" id="KW-1185">Reference proteome</keyword>
<dbReference type="GO" id="GO:0020037">
    <property type="term" value="F:heme binding"/>
    <property type="evidence" value="ECO:0007669"/>
    <property type="project" value="InterPro"/>
</dbReference>
<comment type="cofactor">
    <cofactor evidence="1">
        <name>heme</name>
        <dbReference type="ChEBI" id="CHEBI:30413"/>
    </cofactor>
</comment>
<dbReference type="PANTHER" id="PTHR24287:SF1">
    <property type="entry name" value="P450, PUTATIVE (EUROFUNG)-RELATED"/>
    <property type="match status" value="1"/>
</dbReference>
<dbReference type="EMBL" id="JAAMPI010000268">
    <property type="protein sequence ID" value="KAF4633345.1"/>
    <property type="molecule type" value="Genomic_DNA"/>
</dbReference>
<evidence type="ECO:0000313" key="9">
    <source>
        <dbReference type="EMBL" id="KAF4633345.1"/>
    </source>
</evidence>
<dbReference type="SUPFAM" id="SSF48264">
    <property type="entry name" value="Cytochrome P450"/>
    <property type="match status" value="1"/>
</dbReference>
<dbReference type="GO" id="GO:0005506">
    <property type="term" value="F:iron ion binding"/>
    <property type="evidence" value="ECO:0007669"/>
    <property type="project" value="InterPro"/>
</dbReference>
<sequence length="351" mass="39494">MRISDVLTGLGILFAVYAICSYVSSILDARGRAKRALELNCEDPPPRKPSSSQLTAFGAWCTAEVGAITYKYSVFGSTNVVTSDEKNIQAVLAIQFNDFELGPLRRACFWPLMGSGIFTQDGKAWEHSQAMMRPQFVRDQVSNLDLEEKHVQNMMKALDIRMQNNHIASVDLQVLFRLTLDTATEFLFGKSVNMDIRVQTQKSTALWPKGFRESCKVCHEYIDQIVNRALSQDQRQTVSEKDSMGGKDKYVFLDALITQTQDPTELRSQLLNILLAGRDTAASLLSPFLCLSLDPVRYKKLRSLVVEEFGTYDNPSEITFEKLKGFNDRYANKDTTLPRGGGKDGRSKIFI</sequence>
<keyword evidence="8" id="KW-0472">Membrane</keyword>
<evidence type="ECO:0000256" key="3">
    <source>
        <dbReference type="ARBA" id="ARBA00022617"/>
    </source>
</evidence>
<name>A0A8H4W6C3_9HELO</name>
<organism evidence="9 10">
    <name type="scientific">Cudoniella acicularis</name>
    <dbReference type="NCBI Taxonomy" id="354080"/>
    <lineage>
        <taxon>Eukaryota</taxon>
        <taxon>Fungi</taxon>
        <taxon>Dikarya</taxon>
        <taxon>Ascomycota</taxon>
        <taxon>Pezizomycotina</taxon>
        <taxon>Leotiomycetes</taxon>
        <taxon>Helotiales</taxon>
        <taxon>Tricladiaceae</taxon>
        <taxon>Cudoniella</taxon>
    </lineage>
</organism>
<reference evidence="9 10" key="1">
    <citation type="submission" date="2020-03" db="EMBL/GenBank/DDBJ databases">
        <title>Draft Genome Sequence of Cudoniella acicularis.</title>
        <authorList>
            <person name="Buettner E."/>
            <person name="Kellner H."/>
        </authorList>
    </citation>
    <scope>NUCLEOTIDE SEQUENCE [LARGE SCALE GENOMIC DNA]</scope>
    <source>
        <strain evidence="9 10">DSM 108380</strain>
    </source>
</reference>
<evidence type="ECO:0000256" key="7">
    <source>
        <dbReference type="ARBA" id="ARBA00023033"/>
    </source>
</evidence>
<evidence type="ECO:0000256" key="2">
    <source>
        <dbReference type="ARBA" id="ARBA00010617"/>
    </source>
</evidence>
<dbReference type="GO" id="GO:0016712">
    <property type="term" value="F:oxidoreductase activity, acting on paired donors, with incorporation or reduction of molecular oxygen, reduced flavin or flavoprotein as one donor, and incorporation of one atom of oxygen"/>
    <property type="evidence" value="ECO:0007669"/>
    <property type="project" value="InterPro"/>
</dbReference>
<keyword evidence="5" id="KW-0560">Oxidoreductase</keyword>
<feature type="transmembrane region" description="Helical" evidence="8">
    <location>
        <begin position="6"/>
        <end position="27"/>
    </location>
</feature>
<dbReference type="OrthoDB" id="1470350at2759"/>
<dbReference type="InterPro" id="IPR002974">
    <property type="entry name" value="Cyt_P450_E_CYP52_ascomycetes"/>
</dbReference>
<evidence type="ECO:0000256" key="6">
    <source>
        <dbReference type="ARBA" id="ARBA00023004"/>
    </source>
</evidence>
<evidence type="ECO:0000256" key="4">
    <source>
        <dbReference type="ARBA" id="ARBA00022723"/>
    </source>
</evidence>
<proteinExistence type="inferred from homology"/>
<keyword evidence="3" id="KW-0349">Heme</keyword>
<evidence type="ECO:0000313" key="10">
    <source>
        <dbReference type="Proteomes" id="UP000566819"/>
    </source>
</evidence>
<evidence type="ECO:0000256" key="5">
    <source>
        <dbReference type="ARBA" id="ARBA00023002"/>
    </source>
</evidence>
<dbReference type="InterPro" id="IPR036396">
    <property type="entry name" value="Cyt_P450_sf"/>
</dbReference>
<dbReference type="PANTHER" id="PTHR24287">
    <property type="entry name" value="P450, PUTATIVE (EUROFUNG)-RELATED"/>
    <property type="match status" value="1"/>
</dbReference>
<keyword evidence="8" id="KW-1133">Transmembrane helix</keyword>
<evidence type="ECO:0000256" key="1">
    <source>
        <dbReference type="ARBA" id="ARBA00001971"/>
    </source>
</evidence>
<keyword evidence="6" id="KW-0408">Iron</keyword>
<protein>
    <recommendedName>
        <fullName evidence="11">Cytochrome P450</fullName>
    </recommendedName>
</protein>
<evidence type="ECO:0000256" key="8">
    <source>
        <dbReference type="SAM" id="Phobius"/>
    </source>
</evidence>
<dbReference type="AlphaFoldDB" id="A0A8H4W6C3"/>
<keyword evidence="7" id="KW-0503">Monooxygenase</keyword>
<comment type="caution">
    <text evidence="9">The sequence shown here is derived from an EMBL/GenBank/DDBJ whole genome shotgun (WGS) entry which is preliminary data.</text>
</comment>
<comment type="similarity">
    <text evidence="2">Belongs to the cytochrome P450 family.</text>
</comment>
<dbReference type="PRINTS" id="PR01239">
    <property type="entry name" value="EP450IICYP52"/>
</dbReference>